<protein>
    <submittedName>
        <fullName evidence="1">Uncharacterized protein</fullName>
    </submittedName>
</protein>
<dbReference type="EMBL" id="OX596090">
    <property type="protein sequence ID" value="CAI9711856.1"/>
    <property type="molecule type" value="Genomic_DNA"/>
</dbReference>
<dbReference type="Proteomes" id="UP001162501">
    <property type="component" value="Chromosome 6"/>
</dbReference>
<name>A0ACB0FIK7_RANTA</name>
<evidence type="ECO:0000313" key="2">
    <source>
        <dbReference type="Proteomes" id="UP001162501"/>
    </source>
</evidence>
<gene>
    <name evidence="1" type="ORF">MRATA1EN3_LOCUS23069</name>
</gene>
<organism evidence="1 2">
    <name type="scientific">Rangifer tarandus platyrhynchus</name>
    <name type="common">Svalbard reindeer</name>
    <dbReference type="NCBI Taxonomy" id="3082113"/>
    <lineage>
        <taxon>Eukaryota</taxon>
        <taxon>Metazoa</taxon>
        <taxon>Chordata</taxon>
        <taxon>Craniata</taxon>
        <taxon>Vertebrata</taxon>
        <taxon>Euteleostomi</taxon>
        <taxon>Mammalia</taxon>
        <taxon>Eutheria</taxon>
        <taxon>Laurasiatheria</taxon>
        <taxon>Artiodactyla</taxon>
        <taxon>Ruminantia</taxon>
        <taxon>Pecora</taxon>
        <taxon>Cervidae</taxon>
        <taxon>Odocoileinae</taxon>
        <taxon>Rangifer</taxon>
    </lineage>
</organism>
<proteinExistence type="predicted"/>
<evidence type="ECO:0000313" key="1">
    <source>
        <dbReference type="EMBL" id="CAI9711856.1"/>
    </source>
</evidence>
<reference evidence="1" key="1">
    <citation type="submission" date="2023-05" db="EMBL/GenBank/DDBJ databases">
        <authorList>
            <consortium name="ELIXIR-Norway"/>
        </authorList>
    </citation>
    <scope>NUCLEOTIDE SEQUENCE</scope>
</reference>
<sequence length="136" mass="14408">MGRGHIPLTPDLDHSAQVGAHSGGSLFRGAPVPVRDPRMRRARDLPEAAPSGGPEALRTGPRDGAPRCSAHLRSLTAARGLLSLRSFLSRSARGLPSSARWLPSPPPGRLRRLSHEGGRSGQARRQDLGTAPHTSL</sequence>
<accession>A0ACB0FIK7</accession>